<evidence type="ECO:0000256" key="2">
    <source>
        <dbReference type="ARBA" id="ARBA00023242"/>
    </source>
</evidence>
<dbReference type="Proteomes" id="UP000014500">
    <property type="component" value="Unassembled WGS sequence"/>
</dbReference>
<dbReference type="eggNOG" id="KOG2175">
    <property type="taxonomic scope" value="Eukaryota"/>
</dbReference>
<dbReference type="STRING" id="126957.T1IWJ7"/>
<name>T1IWJ7_STRMM</name>
<organism evidence="4 5">
    <name type="scientific">Strigamia maritima</name>
    <name type="common">European centipede</name>
    <name type="synonym">Geophilus maritimus</name>
    <dbReference type="NCBI Taxonomy" id="126957"/>
    <lineage>
        <taxon>Eukaryota</taxon>
        <taxon>Metazoa</taxon>
        <taxon>Ecdysozoa</taxon>
        <taxon>Arthropoda</taxon>
        <taxon>Myriapoda</taxon>
        <taxon>Chilopoda</taxon>
        <taxon>Pleurostigmophora</taxon>
        <taxon>Geophilomorpha</taxon>
        <taxon>Linotaeniidae</taxon>
        <taxon>Strigamia</taxon>
    </lineage>
</organism>
<dbReference type="EMBL" id="JH431620">
    <property type="status" value="NOT_ANNOTATED_CDS"/>
    <property type="molecule type" value="Genomic_DNA"/>
</dbReference>
<evidence type="ECO:0000313" key="4">
    <source>
        <dbReference type="EnsemblMetazoa" id="SMAR005567-PA"/>
    </source>
</evidence>
<evidence type="ECO:0000256" key="1">
    <source>
        <dbReference type="ARBA" id="ARBA00004123"/>
    </source>
</evidence>
<comment type="subcellular location">
    <subcellularLocation>
        <location evidence="1">Nucleus</location>
    </subcellularLocation>
</comment>
<dbReference type="Pfam" id="PF04802">
    <property type="entry name" value="PP4R3"/>
    <property type="match status" value="1"/>
</dbReference>
<reference evidence="5" key="1">
    <citation type="submission" date="2011-05" db="EMBL/GenBank/DDBJ databases">
        <authorList>
            <person name="Richards S.R."/>
            <person name="Qu J."/>
            <person name="Jiang H."/>
            <person name="Jhangiani S.N."/>
            <person name="Agravi P."/>
            <person name="Goodspeed R."/>
            <person name="Gross S."/>
            <person name="Mandapat C."/>
            <person name="Jackson L."/>
            <person name="Mathew T."/>
            <person name="Pu L."/>
            <person name="Thornton R."/>
            <person name="Saada N."/>
            <person name="Wilczek-Boney K.B."/>
            <person name="Lee S."/>
            <person name="Kovar C."/>
            <person name="Wu Y."/>
            <person name="Scherer S.E."/>
            <person name="Worley K.C."/>
            <person name="Muzny D.M."/>
            <person name="Gibbs R."/>
        </authorList>
    </citation>
    <scope>NUCLEOTIDE SEQUENCE</scope>
    <source>
        <strain evidence="5">Brora</strain>
    </source>
</reference>
<feature type="domain" description="Serine/threonine-protein phosphatase 4 regulatory subunit 3-like central" evidence="3">
    <location>
        <begin position="1"/>
        <end position="150"/>
    </location>
</feature>
<dbReference type="HOGENOM" id="CLU_1680151_0_0_1"/>
<dbReference type="AlphaFoldDB" id="T1IWJ7"/>
<dbReference type="InterPro" id="IPR006887">
    <property type="entry name" value="P4R3-like_central_dom"/>
</dbReference>
<reference evidence="4" key="2">
    <citation type="submission" date="2015-02" db="UniProtKB">
        <authorList>
            <consortium name="EnsemblMetazoa"/>
        </authorList>
    </citation>
    <scope>IDENTIFICATION</scope>
</reference>
<evidence type="ECO:0000313" key="5">
    <source>
        <dbReference type="Proteomes" id="UP000014500"/>
    </source>
</evidence>
<dbReference type="GO" id="GO:0005654">
    <property type="term" value="C:nucleoplasm"/>
    <property type="evidence" value="ECO:0007669"/>
    <property type="project" value="TreeGrafter"/>
</dbReference>
<keyword evidence="2" id="KW-0539">Nucleus</keyword>
<dbReference type="InterPro" id="IPR051137">
    <property type="entry name" value="PP4R3-like"/>
</dbReference>
<dbReference type="GO" id="GO:0006974">
    <property type="term" value="P:DNA damage response"/>
    <property type="evidence" value="ECO:0007669"/>
    <property type="project" value="TreeGrafter"/>
</dbReference>
<keyword evidence="5" id="KW-1185">Reference proteome</keyword>
<sequence>MRVLVAPLLAYTIDDCCYEIAELLSFVLKVLDFCVVSHNFRIKEFIVKEDVLRSVLVLLKSKHKFLVLEALKLMRRIIGVRDDYYYRYIMCGDLFDPVVDAFQRNNGRYNLVDSVKDIKSLRVHLMLKFGDVFDKVEYVQTFRKMKIQHQNRFKIFF</sequence>
<dbReference type="PANTHER" id="PTHR23318">
    <property type="entry name" value="ATP SYNTHASE GAMMA-RELATED"/>
    <property type="match status" value="1"/>
</dbReference>
<protein>
    <recommendedName>
        <fullName evidence="3">Serine/threonine-protein phosphatase 4 regulatory subunit 3-like central domain-containing protein</fullName>
    </recommendedName>
</protein>
<dbReference type="GO" id="GO:0030289">
    <property type="term" value="C:protein phosphatase 4 complex"/>
    <property type="evidence" value="ECO:0007669"/>
    <property type="project" value="TreeGrafter"/>
</dbReference>
<dbReference type="EnsemblMetazoa" id="SMAR005567-RA">
    <property type="protein sequence ID" value="SMAR005567-PA"/>
    <property type="gene ID" value="SMAR005567"/>
</dbReference>
<evidence type="ECO:0000259" key="3">
    <source>
        <dbReference type="Pfam" id="PF04802"/>
    </source>
</evidence>
<proteinExistence type="predicted"/>
<dbReference type="GO" id="GO:0072542">
    <property type="term" value="F:protein phosphatase activator activity"/>
    <property type="evidence" value="ECO:0007669"/>
    <property type="project" value="TreeGrafter"/>
</dbReference>
<dbReference type="PANTHER" id="PTHR23318:SF0">
    <property type="entry name" value="SERINE_THREONINE-PROTEIN PHOSPHATASE 4 REGULATORY SUBUNIT 3"/>
    <property type="match status" value="1"/>
</dbReference>
<accession>T1IWJ7</accession>